<dbReference type="InterPro" id="IPR050879">
    <property type="entry name" value="Acyltransferase_3"/>
</dbReference>
<accession>A0A5S9QR99</accession>
<sequence length="327" mass="37562">MVLIAHLTGGFYLHSGQPYSEATQRIITSIGAFGVEIFFILSGYVIFIAAKKSTSSNFFKNRFWRIYPLFCALTIVYFTGNLILNLEPEKNNIVYLLINLMFLDRFFDTPAMTPNAWSLTFEIWYYFVTYIFVSSYFSRKATIWLLPAFGVFAFFFCVYPITFYFVLGVTLAMIQKTDFKLKIPDSSLPAIQLTSLAGIITLCTLDIEFASEGWEGLIQNPIEFLLPILLLVFMATLITGSLPISRLLTKKPVLFLGNISYSLYLVHPYTYLVSRKVIDLLPITNTYSVFACFMMLSVSISILIAYLVNRFFENMIFNYAVHKNIYR</sequence>
<evidence type="ECO:0000259" key="2">
    <source>
        <dbReference type="Pfam" id="PF01757"/>
    </source>
</evidence>
<dbReference type="Proteomes" id="UP000434580">
    <property type="component" value="Unassembled WGS sequence"/>
</dbReference>
<organism evidence="3 4">
    <name type="scientific">BD1-7 clade bacterium</name>
    <dbReference type="NCBI Taxonomy" id="2029982"/>
    <lineage>
        <taxon>Bacteria</taxon>
        <taxon>Pseudomonadati</taxon>
        <taxon>Pseudomonadota</taxon>
        <taxon>Gammaproteobacteria</taxon>
        <taxon>Cellvibrionales</taxon>
        <taxon>Spongiibacteraceae</taxon>
        <taxon>BD1-7 clade</taxon>
    </lineage>
</organism>
<dbReference type="GO" id="GO:0000271">
    <property type="term" value="P:polysaccharide biosynthetic process"/>
    <property type="evidence" value="ECO:0007669"/>
    <property type="project" value="TreeGrafter"/>
</dbReference>
<proteinExistence type="predicted"/>
<name>A0A5S9QR99_9GAMM</name>
<dbReference type="PANTHER" id="PTHR23028">
    <property type="entry name" value="ACETYLTRANSFERASE"/>
    <property type="match status" value="1"/>
</dbReference>
<reference evidence="3 4" key="1">
    <citation type="submission" date="2019-11" db="EMBL/GenBank/DDBJ databases">
        <authorList>
            <person name="Holert J."/>
        </authorList>
    </citation>
    <scope>NUCLEOTIDE SEQUENCE [LARGE SCALE GENOMIC DNA]</scope>
    <source>
        <strain evidence="3">BC5_2</strain>
    </source>
</reference>
<feature type="transmembrane region" description="Helical" evidence="1">
    <location>
        <begin position="143"/>
        <end position="167"/>
    </location>
</feature>
<keyword evidence="1" id="KW-1133">Transmembrane helix</keyword>
<dbReference type="Pfam" id="PF01757">
    <property type="entry name" value="Acyl_transf_3"/>
    <property type="match status" value="1"/>
</dbReference>
<dbReference type="GO" id="GO:0016020">
    <property type="term" value="C:membrane"/>
    <property type="evidence" value="ECO:0007669"/>
    <property type="project" value="TreeGrafter"/>
</dbReference>
<feature type="transmembrane region" description="Helical" evidence="1">
    <location>
        <begin position="222"/>
        <end position="242"/>
    </location>
</feature>
<feature type="transmembrane region" description="Helical" evidence="1">
    <location>
        <begin position="254"/>
        <end position="274"/>
    </location>
</feature>
<evidence type="ECO:0000313" key="3">
    <source>
        <dbReference type="EMBL" id="CAA0120726.1"/>
    </source>
</evidence>
<dbReference type="EMBL" id="CACSII010000021">
    <property type="protein sequence ID" value="CAA0120726.1"/>
    <property type="molecule type" value="Genomic_DNA"/>
</dbReference>
<dbReference type="InterPro" id="IPR002656">
    <property type="entry name" value="Acyl_transf_3_dom"/>
</dbReference>
<dbReference type="AlphaFoldDB" id="A0A5S9QR99"/>
<keyword evidence="1" id="KW-0812">Transmembrane</keyword>
<evidence type="ECO:0000256" key="1">
    <source>
        <dbReference type="SAM" id="Phobius"/>
    </source>
</evidence>
<feature type="domain" description="Acyltransferase 3" evidence="2">
    <location>
        <begin position="1"/>
        <end position="305"/>
    </location>
</feature>
<feature type="transmembrane region" description="Helical" evidence="1">
    <location>
        <begin position="188"/>
        <end position="210"/>
    </location>
</feature>
<keyword evidence="1" id="KW-0472">Membrane</keyword>
<dbReference type="PANTHER" id="PTHR23028:SF53">
    <property type="entry name" value="ACYL_TRANSF_3 DOMAIN-CONTAINING PROTEIN"/>
    <property type="match status" value="1"/>
</dbReference>
<protein>
    <recommendedName>
        <fullName evidence="2">Acyltransferase 3 domain-containing protein</fullName>
    </recommendedName>
</protein>
<feature type="transmembrane region" description="Helical" evidence="1">
    <location>
        <begin position="62"/>
        <end position="80"/>
    </location>
</feature>
<feature type="transmembrane region" description="Helical" evidence="1">
    <location>
        <begin position="286"/>
        <end position="308"/>
    </location>
</feature>
<feature type="transmembrane region" description="Helical" evidence="1">
    <location>
        <begin position="119"/>
        <end position="137"/>
    </location>
</feature>
<gene>
    <name evidence="3" type="ORF">DPBNPPHM_02597</name>
</gene>
<dbReference type="GO" id="GO:0016747">
    <property type="term" value="F:acyltransferase activity, transferring groups other than amino-acyl groups"/>
    <property type="evidence" value="ECO:0007669"/>
    <property type="project" value="InterPro"/>
</dbReference>
<evidence type="ECO:0000313" key="4">
    <source>
        <dbReference type="Proteomes" id="UP000434580"/>
    </source>
</evidence>
<feature type="transmembrane region" description="Helical" evidence="1">
    <location>
        <begin position="26"/>
        <end position="50"/>
    </location>
</feature>